<dbReference type="STRING" id="137246.A0A401RZD2"/>
<evidence type="ECO:0008006" key="3">
    <source>
        <dbReference type="Google" id="ProtNLM"/>
    </source>
</evidence>
<evidence type="ECO:0000313" key="2">
    <source>
        <dbReference type="Proteomes" id="UP000287033"/>
    </source>
</evidence>
<dbReference type="InterPro" id="IPR042161">
    <property type="entry name" value="TTC34"/>
</dbReference>
<organism evidence="1 2">
    <name type="scientific">Chiloscyllium punctatum</name>
    <name type="common">Brownbanded bambooshark</name>
    <name type="synonym">Hemiscyllium punctatum</name>
    <dbReference type="NCBI Taxonomy" id="137246"/>
    <lineage>
        <taxon>Eukaryota</taxon>
        <taxon>Metazoa</taxon>
        <taxon>Chordata</taxon>
        <taxon>Craniata</taxon>
        <taxon>Vertebrata</taxon>
        <taxon>Chondrichthyes</taxon>
        <taxon>Elasmobranchii</taxon>
        <taxon>Galeomorphii</taxon>
        <taxon>Galeoidea</taxon>
        <taxon>Orectolobiformes</taxon>
        <taxon>Hemiscylliidae</taxon>
        <taxon>Chiloscyllium</taxon>
    </lineage>
</organism>
<dbReference type="InterPro" id="IPR019734">
    <property type="entry name" value="TPR_rpt"/>
</dbReference>
<dbReference type="SMART" id="SM00028">
    <property type="entry name" value="TPR"/>
    <property type="match status" value="10"/>
</dbReference>
<reference evidence="1 2" key="1">
    <citation type="journal article" date="2018" name="Nat. Ecol. Evol.">
        <title>Shark genomes provide insights into elasmobranch evolution and the origin of vertebrates.</title>
        <authorList>
            <person name="Hara Y"/>
            <person name="Yamaguchi K"/>
            <person name="Onimaru K"/>
            <person name="Kadota M"/>
            <person name="Koyanagi M"/>
            <person name="Keeley SD"/>
            <person name="Tatsumi K"/>
            <person name="Tanaka K"/>
            <person name="Motone F"/>
            <person name="Kageyama Y"/>
            <person name="Nozu R"/>
            <person name="Adachi N"/>
            <person name="Nishimura O"/>
            <person name="Nakagawa R"/>
            <person name="Tanegashima C"/>
            <person name="Kiyatake I"/>
            <person name="Matsumoto R"/>
            <person name="Murakumo K"/>
            <person name="Nishida K"/>
            <person name="Terakita A"/>
            <person name="Kuratani S"/>
            <person name="Sato K"/>
            <person name="Hyodo S Kuraku.S."/>
        </authorList>
    </citation>
    <scope>NUCLEOTIDE SEQUENCE [LARGE SCALE GENOMIC DNA]</scope>
</reference>
<dbReference type="Proteomes" id="UP000287033">
    <property type="component" value="Unassembled WGS sequence"/>
</dbReference>
<dbReference type="PANTHER" id="PTHR44874:SF1">
    <property type="entry name" value="TETRATRICOPEPTIDE REPEAT PROTEIN 34"/>
    <property type="match status" value="1"/>
</dbReference>
<sequence length="1078" mass="119738">MGDVIRFGFICTYVNPWHAGLVLVMSEEELPAWLCIKGDQYLASGSLSDAAACYTSAFSLSAEATVQHVKSLGEPGLGDLLTVLESWCASQSWVPSQGRGGGGTGSELAVEAPVSARVAAIFLSALSPGNLTASVLKMDMLLRSGRHQEAVSHCNALLNAHPSHSLALLLTRALAWILSERHSANGVMDYMQAFGKRREETVAFVVHHQKRDLPQIVRAFACYLSLHEGRPQQQQDGRGAELLADCRRFLELVVPREVGARPFETRQLEESVGIPELAPPATVDRMMPEEDKEALTTGGDPDWELVHNLTSAFGSGASWQPRAPHGVLELAKHFVEARFSEYRQAVRRRPNLRSDGGAELLGPALRALRLLASMEPETRRESEIRLADCMLLCGDVQGALRLCQRLIAADPTNYHSTLLVLRGFCHLHAGDLAQALEDFQSTLGHGLPHPGSCVKAMCGRGLVRMLSGSPYLTALDYITASRLRLEEVALLVKSYVPWNQRGLLYKVLQEEAQKILQKKSSSPLGAAAAIRKKRCGEHGSQGYPFKEGDAMGVHYLALLLLELEPSDEISQILSADALYQLGSVEETQKSLLGSLGKNPQHSSILARLALLQLKKGFLYDANQLIKKVIEIGDTSCLLPIMDIFKSEDRDLMQKHCHSSAMSILQNKEGDTYVKEAVAYLSLAIILSGGTDEASLLTRARCYAHLNQKKTAIFDFGTILKANPNHVQAQCGRAFMYMILNKKEEAVQDIVLALQMDQKLAIEEISSLKLEAQNLISCWLHDHCISILTRMAQAKAKVSREEFVHLLAIGQSLLQINGRDSTWHILYIDILIAEEMYDDALKHLQENFGPVPNDAAALARYGLIQMKRDNVQHAVQNLSILAEKDNKDLQFLLLFLDNKSRYHMAQVASQEADILTKGNQLEKAMSYYTLAVLSSKNKPKYIRQHARCLIQSKQYERALKDLQGIIKRSTSSNSPELVQDYCSAGYVQLLILKEEEACNSYIKALQLDQSVALTNISSRPGRLNLAQHFHQNARDYFKQQHYEKAWNLTEYGLIIDESNTELKKLRARIKRETSGCVVH</sequence>
<dbReference type="AlphaFoldDB" id="A0A401RZD2"/>
<dbReference type="Gene3D" id="1.25.40.10">
    <property type="entry name" value="Tetratricopeptide repeat domain"/>
    <property type="match status" value="3"/>
</dbReference>
<dbReference type="PANTHER" id="PTHR44874">
    <property type="entry name" value="TETRATRICOPEPTIDE REPEAT PROTEIN 34"/>
    <property type="match status" value="1"/>
</dbReference>
<accession>A0A401RZD2</accession>
<keyword evidence="2" id="KW-1185">Reference proteome</keyword>
<gene>
    <name evidence="1" type="ORF">chiPu_0001923</name>
</gene>
<comment type="caution">
    <text evidence="1">The sequence shown here is derived from an EMBL/GenBank/DDBJ whole genome shotgun (WGS) entry which is preliminary data.</text>
</comment>
<protein>
    <recommendedName>
        <fullName evidence="3">Tetratricopeptide repeat protein 34</fullName>
    </recommendedName>
</protein>
<dbReference type="OrthoDB" id="5971337at2759"/>
<dbReference type="SUPFAM" id="SSF48452">
    <property type="entry name" value="TPR-like"/>
    <property type="match status" value="3"/>
</dbReference>
<dbReference type="InterPro" id="IPR011990">
    <property type="entry name" value="TPR-like_helical_dom_sf"/>
</dbReference>
<name>A0A401RZD2_CHIPU</name>
<evidence type="ECO:0000313" key="1">
    <source>
        <dbReference type="EMBL" id="GCC23527.1"/>
    </source>
</evidence>
<dbReference type="OMA" id="HWDGMAV"/>
<proteinExistence type="predicted"/>
<dbReference type="EMBL" id="BEZZ01000032">
    <property type="protein sequence ID" value="GCC23527.1"/>
    <property type="molecule type" value="Genomic_DNA"/>
</dbReference>